<keyword evidence="6" id="KW-0067">ATP-binding</keyword>
<keyword evidence="5" id="KW-0418">Kinase</keyword>
<evidence type="ECO:0000256" key="6">
    <source>
        <dbReference type="ARBA" id="ARBA00022840"/>
    </source>
</evidence>
<dbReference type="GO" id="GO:0048544">
    <property type="term" value="P:recognition of pollen"/>
    <property type="evidence" value="ECO:0007669"/>
    <property type="project" value="InterPro"/>
</dbReference>
<evidence type="ECO:0000256" key="7">
    <source>
        <dbReference type="ARBA" id="ARBA00023157"/>
    </source>
</evidence>
<dbReference type="Pfam" id="PF00954">
    <property type="entry name" value="S_locus_glycop"/>
    <property type="match status" value="1"/>
</dbReference>
<gene>
    <name evidence="9" type="ORF">RJ639_009081</name>
</gene>
<keyword evidence="4" id="KW-0547">Nucleotide-binding</keyword>
<evidence type="ECO:0000256" key="4">
    <source>
        <dbReference type="ARBA" id="ARBA00022741"/>
    </source>
</evidence>
<dbReference type="SUPFAM" id="SSF56112">
    <property type="entry name" value="Protein kinase-like (PK-like)"/>
    <property type="match status" value="1"/>
</dbReference>
<evidence type="ECO:0000313" key="9">
    <source>
        <dbReference type="EMBL" id="KAK3014359.1"/>
    </source>
</evidence>
<keyword evidence="10" id="KW-1185">Reference proteome</keyword>
<keyword evidence="1" id="KW-0723">Serine/threonine-protein kinase</keyword>
<dbReference type="GO" id="GO:0005886">
    <property type="term" value="C:plasma membrane"/>
    <property type="evidence" value="ECO:0007669"/>
    <property type="project" value="TreeGrafter"/>
</dbReference>
<evidence type="ECO:0000256" key="2">
    <source>
        <dbReference type="ARBA" id="ARBA00022679"/>
    </source>
</evidence>
<keyword evidence="2" id="KW-0808">Transferase</keyword>
<accession>A0AA88VVN3</accession>
<dbReference type="Proteomes" id="UP001188597">
    <property type="component" value="Unassembled WGS sequence"/>
</dbReference>
<dbReference type="InterPro" id="IPR000858">
    <property type="entry name" value="S_locus_glycoprot_dom"/>
</dbReference>
<evidence type="ECO:0000256" key="5">
    <source>
        <dbReference type="ARBA" id="ARBA00022777"/>
    </source>
</evidence>
<evidence type="ECO:0000313" key="10">
    <source>
        <dbReference type="Proteomes" id="UP001188597"/>
    </source>
</evidence>
<protein>
    <recommendedName>
        <fullName evidence="8">S-locus glycoprotein domain-containing protein</fullName>
    </recommendedName>
</protein>
<proteinExistence type="predicted"/>
<evidence type="ECO:0000256" key="1">
    <source>
        <dbReference type="ARBA" id="ARBA00022527"/>
    </source>
</evidence>
<feature type="domain" description="S-locus glycoprotein" evidence="8">
    <location>
        <begin position="30"/>
        <end position="109"/>
    </location>
</feature>
<keyword evidence="3" id="KW-0732">Signal</keyword>
<reference evidence="9" key="1">
    <citation type="submission" date="2022-12" db="EMBL/GenBank/DDBJ databases">
        <title>Draft genome assemblies for two species of Escallonia (Escalloniales).</title>
        <authorList>
            <person name="Chanderbali A."/>
            <person name="Dervinis C."/>
            <person name="Anghel I."/>
            <person name="Soltis D."/>
            <person name="Soltis P."/>
            <person name="Zapata F."/>
        </authorList>
    </citation>
    <scope>NUCLEOTIDE SEQUENCE</scope>
    <source>
        <strain evidence="9">UCBG64.0493</strain>
        <tissue evidence="9">Leaf</tissue>
    </source>
</reference>
<dbReference type="PANTHER" id="PTHR27002">
    <property type="entry name" value="RECEPTOR-LIKE SERINE/THREONINE-PROTEIN KINASE SD1-8"/>
    <property type="match status" value="1"/>
</dbReference>
<dbReference type="GO" id="GO:0005524">
    <property type="term" value="F:ATP binding"/>
    <property type="evidence" value="ECO:0007669"/>
    <property type="project" value="UniProtKB-KW"/>
</dbReference>
<dbReference type="PANTHER" id="PTHR27002:SF181">
    <property type="entry name" value="RECEPTOR-LIKE SERINE_THREONINE-PROTEIN KINASE"/>
    <property type="match status" value="1"/>
</dbReference>
<organism evidence="9 10">
    <name type="scientific">Escallonia herrerae</name>
    <dbReference type="NCBI Taxonomy" id="1293975"/>
    <lineage>
        <taxon>Eukaryota</taxon>
        <taxon>Viridiplantae</taxon>
        <taxon>Streptophyta</taxon>
        <taxon>Embryophyta</taxon>
        <taxon>Tracheophyta</taxon>
        <taxon>Spermatophyta</taxon>
        <taxon>Magnoliopsida</taxon>
        <taxon>eudicotyledons</taxon>
        <taxon>Gunneridae</taxon>
        <taxon>Pentapetalae</taxon>
        <taxon>asterids</taxon>
        <taxon>campanulids</taxon>
        <taxon>Escalloniales</taxon>
        <taxon>Escalloniaceae</taxon>
        <taxon>Escallonia</taxon>
    </lineage>
</organism>
<comment type="caution">
    <text evidence="9">The sequence shown here is derived from an EMBL/GenBank/DDBJ whole genome shotgun (WGS) entry which is preliminary data.</text>
</comment>
<keyword evidence="7" id="KW-1015">Disulfide bond</keyword>
<name>A0AA88VVN3_9ASTE</name>
<evidence type="ECO:0000256" key="3">
    <source>
        <dbReference type="ARBA" id="ARBA00022729"/>
    </source>
</evidence>
<dbReference type="Gene3D" id="1.10.510.10">
    <property type="entry name" value="Transferase(Phosphotransferase) domain 1"/>
    <property type="match status" value="1"/>
</dbReference>
<dbReference type="GO" id="GO:0004674">
    <property type="term" value="F:protein serine/threonine kinase activity"/>
    <property type="evidence" value="ECO:0007669"/>
    <property type="project" value="UniProtKB-KW"/>
</dbReference>
<dbReference type="InterPro" id="IPR011009">
    <property type="entry name" value="Kinase-like_dom_sf"/>
</dbReference>
<dbReference type="AlphaFoldDB" id="A0AA88VVN3"/>
<evidence type="ECO:0000259" key="8">
    <source>
        <dbReference type="Pfam" id="PF00954"/>
    </source>
</evidence>
<sequence>MHPVSGSFSFGVDPLNIPQVFTWKDSNPYWRSGPWNRQIFIGIPNMDFIRNNGFLIVPKNNGSIYVTFSFANQSILTYFVLNSKGCPVQKCWFDGYEDWTVNWTNLENESTQARVVDWSKRMSIIEGVGRGLLYLHRDSRLRIIHRDLKARSRQYCQGCGNICFTVFMC</sequence>
<dbReference type="EMBL" id="JAVXUP010001228">
    <property type="protein sequence ID" value="KAK3014359.1"/>
    <property type="molecule type" value="Genomic_DNA"/>
</dbReference>